<accession>A0A6C1B1S5</accession>
<dbReference type="GO" id="GO:0005886">
    <property type="term" value="C:plasma membrane"/>
    <property type="evidence" value="ECO:0007669"/>
    <property type="project" value="UniProtKB-SubCell"/>
</dbReference>
<evidence type="ECO:0000256" key="6">
    <source>
        <dbReference type="ARBA" id="ARBA00023136"/>
    </source>
</evidence>
<evidence type="ECO:0000313" key="8">
    <source>
        <dbReference type="EMBL" id="QID17517.1"/>
    </source>
</evidence>
<keyword evidence="3" id="KW-1003">Cell membrane</keyword>
<dbReference type="AlphaFoldDB" id="A0A6C1B1S5"/>
<dbReference type="KEGG" id="azq:G3580_07585"/>
<keyword evidence="6 7" id="KW-0472">Membrane</keyword>
<evidence type="ECO:0000256" key="4">
    <source>
        <dbReference type="ARBA" id="ARBA00022692"/>
    </source>
</evidence>
<evidence type="ECO:0000313" key="9">
    <source>
        <dbReference type="Proteomes" id="UP000501991"/>
    </source>
</evidence>
<keyword evidence="4 7" id="KW-0812">Transmembrane</keyword>
<dbReference type="InterPro" id="IPR002751">
    <property type="entry name" value="CbiM/NikMN"/>
</dbReference>
<dbReference type="RefSeq" id="WP_173764682.1">
    <property type="nucleotide sequence ID" value="NZ_CP048836.1"/>
</dbReference>
<feature type="transmembrane region" description="Helical" evidence="7">
    <location>
        <begin position="138"/>
        <end position="167"/>
    </location>
</feature>
<dbReference type="GO" id="GO:0000041">
    <property type="term" value="P:transition metal ion transport"/>
    <property type="evidence" value="ECO:0007669"/>
    <property type="project" value="InterPro"/>
</dbReference>
<feature type="transmembrane region" description="Helical" evidence="7">
    <location>
        <begin position="40"/>
        <end position="58"/>
    </location>
</feature>
<keyword evidence="5 7" id="KW-1133">Transmembrane helix</keyword>
<sequence length="221" mass="24006">MNFAAELFPTAWLWGAGVLAAAVAVWMVRTGPWASLRDSLRLNLFLGCGVMLALVWSLKAGVNPGLNLHLIGAMVVTLVLGPQLGLGALALALAGITLNGGAPWSAFAINWLVMGVVPVLVANTYFRLVERYAPKHFFVFIFVIAFFGSAVTAVLEGVVASLVLWAAGAYSFDFLAANYLPYFLLLGFSEAWLSGMTVTLMVVFRPGWVIRFDDRVYLWNK</sequence>
<organism evidence="8 9">
    <name type="scientific">Nitrogeniibacter mangrovi</name>
    <dbReference type="NCBI Taxonomy" id="2016596"/>
    <lineage>
        <taxon>Bacteria</taxon>
        <taxon>Pseudomonadati</taxon>
        <taxon>Pseudomonadota</taxon>
        <taxon>Betaproteobacteria</taxon>
        <taxon>Rhodocyclales</taxon>
        <taxon>Zoogloeaceae</taxon>
        <taxon>Nitrogeniibacter</taxon>
    </lineage>
</organism>
<protein>
    <recommendedName>
        <fullName evidence="10">Cobalamin biosynthesis protein CbiM</fullName>
    </recommendedName>
</protein>
<feature type="transmembrane region" description="Helical" evidence="7">
    <location>
        <begin position="179"/>
        <end position="204"/>
    </location>
</feature>
<dbReference type="Proteomes" id="UP000501991">
    <property type="component" value="Chromosome"/>
</dbReference>
<keyword evidence="2" id="KW-0813">Transport</keyword>
<proteinExistence type="predicted"/>
<keyword evidence="9" id="KW-1185">Reference proteome</keyword>
<dbReference type="EMBL" id="CP048836">
    <property type="protein sequence ID" value="QID17517.1"/>
    <property type="molecule type" value="Genomic_DNA"/>
</dbReference>
<dbReference type="Pfam" id="PF01891">
    <property type="entry name" value="CbiM"/>
    <property type="match status" value="1"/>
</dbReference>
<feature type="transmembrane region" description="Helical" evidence="7">
    <location>
        <begin position="104"/>
        <end position="126"/>
    </location>
</feature>
<feature type="transmembrane region" description="Helical" evidence="7">
    <location>
        <begin position="7"/>
        <end position="28"/>
    </location>
</feature>
<evidence type="ECO:0000256" key="3">
    <source>
        <dbReference type="ARBA" id="ARBA00022475"/>
    </source>
</evidence>
<dbReference type="Gene3D" id="1.10.1760.20">
    <property type="match status" value="1"/>
</dbReference>
<evidence type="ECO:0008006" key="10">
    <source>
        <dbReference type="Google" id="ProtNLM"/>
    </source>
</evidence>
<evidence type="ECO:0000256" key="2">
    <source>
        <dbReference type="ARBA" id="ARBA00022448"/>
    </source>
</evidence>
<name>A0A6C1B1S5_9RHOO</name>
<evidence type="ECO:0000256" key="7">
    <source>
        <dbReference type="SAM" id="Phobius"/>
    </source>
</evidence>
<evidence type="ECO:0000256" key="5">
    <source>
        <dbReference type="ARBA" id="ARBA00022989"/>
    </source>
</evidence>
<comment type="subcellular location">
    <subcellularLocation>
        <location evidence="1">Cell membrane</location>
        <topology evidence="1">Multi-pass membrane protein</topology>
    </subcellularLocation>
</comment>
<feature type="transmembrane region" description="Helical" evidence="7">
    <location>
        <begin position="70"/>
        <end position="98"/>
    </location>
</feature>
<reference evidence="8 9" key="1">
    <citation type="submission" date="2020-02" db="EMBL/GenBank/DDBJ databases">
        <title>Nitrogenibacter mangrovi gen. nov., sp. nov. isolated from mangrove sediment, a denitrifying betaproteobacterium.</title>
        <authorList>
            <person name="Liao H."/>
            <person name="Tian Y."/>
        </authorList>
    </citation>
    <scope>NUCLEOTIDE SEQUENCE [LARGE SCALE GENOMIC DNA]</scope>
    <source>
        <strain evidence="8 9">M9-3-2</strain>
    </source>
</reference>
<gene>
    <name evidence="8" type="ORF">G3580_07585</name>
</gene>
<evidence type="ECO:0000256" key="1">
    <source>
        <dbReference type="ARBA" id="ARBA00004651"/>
    </source>
</evidence>